<evidence type="ECO:0000256" key="8">
    <source>
        <dbReference type="RuleBase" id="RU361233"/>
    </source>
</evidence>
<accession>A0A5B7BJ14</accession>
<keyword evidence="6 8" id="KW-1133">Transmembrane helix</keyword>
<feature type="transmembrane region" description="Helical" evidence="8">
    <location>
        <begin position="151"/>
        <end position="171"/>
    </location>
</feature>
<evidence type="ECO:0000313" key="11">
    <source>
        <dbReference type="EMBL" id="MPA67761.1"/>
    </source>
</evidence>
<comment type="similarity">
    <text evidence="2 8">Belongs to the Casparian strip membrane proteins (CASP) family.</text>
</comment>
<dbReference type="AlphaFoldDB" id="A0A5B7BJ14"/>
<evidence type="ECO:0000259" key="10">
    <source>
        <dbReference type="Pfam" id="PF04535"/>
    </source>
</evidence>
<dbReference type="InterPro" id="IPR006702">
    <property type="entry name" value="CASP_dom"/>
</dbReference>
<keyword evidence="4 8" id="KW-1003">Cell membrane</keyword>
<evidence type="ECO:0000256" key="7">
    <source>
        <dbReference type="ARBA" id="ARBA00023136"/>
    </source>
</evidence>
<feature type="transmembrane region" description="Helical" evidence="8">
    <location>
        <begin position="191"/>
        <end position="213"/>
    </location>
</feature>
<feature type="region of interest" description="Disordered" evidence="9">
    <location>
        <begin position="1"/>
        <end position="109"/>
    </location>
</feature>
<dbReference type="PANTHER" id="PTHR33573">
    <property type="entry name" value="CASP-LIKE PROTEIN 4A4"/>
    <property type="match status" value="1"/>
</dbReference>
<reference evidence="11" key="1">
    <citation type="submission" date="2019-08" db="EMBL/GenBank/DDBJ databases">
        <title>Reference gene set and small RNA set construction with multiple tissues from Davidia involucrata Baill.</title>
        <authorList>
            <person name="Yang H."/>
            <person name="Zhou C."/>
            <person name="Li G."/>
            <person name="Wang J."/>
            <person name="Gao P."/>
            <person name="Wang M."/>
            <person name="Wang R."/>
            <person name="Zhao Y."/>
        </authorList>
    </citation>
    <scope>NUCLEOTIDE SEQUENCE</scope>
    <source>
        <tissue evidence="11">Mixed with DoveR01_LX</tissue>
    </source>
</reference>
<gene>
    <name evidence="11" type="ORF">Din_037202</name>
</gene>
<evidence type="ECO:0000256" key="3">
    <source>
        <dbReference type="ARBA" id="ARBA00011489"/>
    </source>
</evidence>
<feature type="compositionally biased region" description="Pro residues" evidence="9">
    <location>
        <begin position="75"/>
        <end position="88"/>
    </location>
</feature>
<feature type="transmembrane region" description="Helical" evidence="8">
    <location>
        <begin position="264"/>
        <end position="292"/>
    </location>
</feature>
<dbReference type="Pfam" id="PF04535">
    <property type="entry name" value="CASP_dom"/>
    <property type="match status" value="1"/>
</dbReference>
<name>A0A5B7BJ14_DAVIN</name>
<evidence type="ECO:0000256" key="6">
    <source>
        <dbReference type="ARBA" id="ARBA00022989"/>
    </source>
</evidence>
<evidence type="ECO:0000256" key="4">
    <source>
        <dbReference type="ARBA" id="ARBA00022475"/>
    </source>
</evidence>
<proteinExistence type="inferred from homology"/>
<dbReference type="GO" id="GO:0005886">
    <property type="term" value="C:plasma membrane"/>
    <property type="evidence" value="ECO:0007669"/>
    <property type="project" value="UniProtKB-SubCell"/>
</dbReference>
<dbReference type="EMBL" id="GHES01037202">
    <property type="protein sequence ID" value="MPA67761.1"/>
    <property type="molecule type" value="Transcribed_RNA"/>
</dbReference>
<comment type="subcellular location">
    <subcellularLocation>
        <location evidence="1 8">Cell membrane</location>
        <topology evidence="1 8">Multi-pass membrane protein</topology>
    </subcellularLocation>
</comment>
<evidence type="ECO:0000256" key="2">
    <source>
        <dbReference type="ARBA" id="ARBA00007651"/>
    </source>
</evidence>
<comment type="subunit">
    <text evidence="3 8">Homodimer and heterodimers.</text>
</comment>
<feature type="domain" description="Casparian strip membrane protein" evidence="10">
    <location>
        <begin position="145"/>
        <end position="279"/>
    </location>
</feature>
<feature type="compositionally biased region" description="Low complexity" evidence="9">
    <location>
        <begin position="44"/>
        <end position="62"/>
    </location>
</feature>
<evidence type="ECO:0000256" key="9">
    <source>
        <dbReference type="SAM" id="MobiDB-lite"/>
    </source>
</evidence>
<sequence length="297" mass="32184">MENKEKQQTISDATSPPHATAKSSPTRSDNHIEDSKPPSPPAKLPADSPARSSISSDQSSLSHGFSPGEEKVPQASPPRNVPAKPPSPQTVVNRSVRDEPMAVTKANPGLGGGLTLTGGVVEEEGGGRRLRPSLSILRRTKRESMVKKAGLGFRVCGMVFCLVSFAVMAADRNQGWALDSFDRYKEFRYCMSVNVIGFVYSGAQAYYMAYHLATGNYVSRHALRYYLDFSLDQIMTYLVISASSSAATRVDDWQSNWGKDEFPLMATASVVMSFLAFVALASSSLISGYALCSFKST</sequence>
<feature type="transmembrane region" description="Helical" evidence="8">
    <location>
        <begin position="225"/>
        <end position="244"/>
    </location>
</feature>
<keyword evidence="7 8" id="KW-0472">Membrane</keyword>
<evidence type="ECO:0000256" key="5">
    <source>
        <dbReference type="ARBA" id="ARBA00022692"/>
    </source>
</evidence>
<dbReference type="PANTHER" id="PTHR33573:SF38">
    <property type="entry name" value="CASP-LIKE PROTEIN 4A1"/>
    <property type="match status" value="1"/>
</dbReference>
<organism evidence="11">
    <name type="scientific">Davidia involucrata</name>
    <name type="common">Dove tree</name>
    <dbReference type="NCBI Taxonomy" id="16924"/>
    <lineage>
        <taxon>Eukaryota</taxon>
        <taxon>Viridiplantae</taxon>
        <taxon>Streptophyta</taxon>
        <taxon>Embryophyta</taxon>
        <taxon>Tracheophyta</taxon>
        <taxon>Spermatophyta</taxon>
        <taxon>Magnoliopsida</taxon>
        <taxon>eudicotyledons</taxon>
        <taxon>Gunneridae</taxon>
        <taxon>Pentapetalae</taxon>
        <taxon>asterids</taxon>
        <taxon>Cornales</taxon>
        <taxon>Nyssaceae</taxon>
        <taxon>Davidia</taxon>
    </lineage>
</organism>
<evidence type="ECO:0000256" key="1">
    <source>
        <dbReference type="ARBA" id="ARBA00004651"/>
    </source>
</evidence>
<protein>
    <recommendedName>
        <fullName evidence="8">CASP-like protein</fullName>
    </recommendedName>
</protein>
<keyword evidence="5 8" id="KW-0812">Transmembrane</keyword>